<dbReference type="AlphaFoldDB" id="A0A8K0SSC7"/>
<keyword evidence="3" id="KW-1185">Reference proteome</keyword>
<keyword evidence="1" id="KW-0812">Transmembrane</keyword>
<dbReference type="Proteomes" id="UP000813444">
    <property type="component" value="Unassembled WGS sequence"/>
</dbReference>
<keyword evidence="1" id="KW-0472">Membrane</keyword>
<accession>A0A8K0SSC7</accession>
<dbReference type="EMBL" id="JAGPNK010000009">
    <property type="protein sequence ID" value="KAH7313690.1"/>
    <property type="molecule type" value="Genomic_DNA"/>
</dbReference>
<gene>
    <name evidence="2" type="ORF">B0I35DRAFT_277464</name>
</gene>
<evidence type="ECO:0000313" key="2">
    <source>
        <dbReference type="EMBL" id="KAH7313690.1"/>
    </source>
</evidence>
<evidence type="ECO:0000256" key="1">
    <source>
        <dbReference type="SAM" id="Phobius"/>
    </source>
</evidence>
<protein>
    <submittedName>
        <fullName evidence="2">Uncharacterized protein</fullName>
    </submittedName>
</protein>
<name>A0A8K0SSC7_9HYPO</name>
<keyword evidence="1" id="KW-1133">Transmembrane helix</keyword>
<reference evidence="2" key="1">
    <citation type="journal article" date="2021" name="Nat. Commun.">
        <title>Genetic determinants of endophytism in the Arabidopsis root mycobiome.</title>
        <authorList>
            <person name="Mesny F."/>
            <person name="Miyauchi S."/>
            <person name="Thiergart T."/>
            <person name="Pickel B."/>
            <person name="Atanasova L."/>
            <person name="Karlsson M."/>
            <person name="Huettel B."/>
            <person name="Barry K.W."/>
            <person name="Haridas S."/>
            <person name="Chen C."/>
            <person name="Bauer D."/>
            <person name="Andreopoulos W."/>
            <person name="Pangilinan J."/>
            <person name="LaButti K."/>
            <person name="Riley R."/>
            <person name="Lipzen A."/>
            <person name="Clum A."/>
            <person name="Drula E."/>
            <person name="Henrissat B."/>
            <person name="Kohler A."/>
            <person name="Grigoriev I.V."/>
            <person name="Martin F.M."/>
            <person name="Hacquard S."/>
        </authorList>
    </citation>
    <scope>NUCLEOTIDE SEQUENCE</scope>
    <source>
        <strain evidence="2">MPI-CAGE-CH-0235</strain>
    </source>
</reference>
<feature type="transmembrane region" description="Helical" evidence="1">
    <location>
        <begin position="219"/>
        <end position="242"/>
    </location>
</feature>
<organism evidence="2 3">
    <name type="scientific">Stachybotrys elegans</name>
    <dbReference type="NCBI Taxonomy" id="80388"/>
    <lineage>
        <taxon>Eukaryota</taxon>
        <taxon>Fungi</taxon>
        <taxon>Dikarya</taxon>
        <taxon>Ascomycota</taxon>
        <taxon>Pezizomycotina</taxon>
        <taxon>Sordariomycetes</taxon>
        <taxon>Hypocreomycetidae</taxon>
        <taxon>Hypocreales</taxon>
        <taxon>Stachybotryaceae</taxon>
        <taxon>Stachybotrys</taxon>
    </lineage>
</organism>
<evidence type="ECO:0000313" key="3">
    <source>
        <dbReference type="Proteomes" id="UP000813444"/>
    </source>
</evidence>
<proteinExistence type="predicted"/>
<sequence>MRSHILINNKTQDLSVQLYFSNISTGIATEIEAMRPQKQEILGFRCQHNIQGGLASQAVTTKSHCIGARSSRNQNKKKKPEPTNIHGVKSNLTKCSHCFPSPRINSNDFHFHSIPSAEAQAVGELEKAATRARWFRAADPAHPFSLYRTSALRKTQSIDAQLSIWSVQAARRHRRIQPSRVCDTLNRAPRLASPRLVRALSDGAAPGEGMEQEARSSPAAHTVVAVAVAATVFFFIVVVIPVCPGKPLEPKPPSLPGQVSSLRTALDIVRLCFQVEREADNRSRGGGLHSARTRRYSRP</sequence>
<comment type="caution">
    <text evidence="2">The sequence shown here is derived from an EMBL/GenBank/DDBJ whole genome shotgun (WGS) entry which is preliminary data.</text>
</comment>